<gene>
    <name evidence="2" type="ORF">CCMP2556_LOCUS23919</name>
</gene>
<organism evidence="2 3">
    <name type="scientific">Durusdinium trenchii</name>
    <dbReference type="NCBI Taxonomy" id="1381693"/>
    <lineage>
        <taxon>Eukaryota</taxon>
        <taxon>Sar</taxon>
        <taxon>Alveolata</taxon>
        <taxon>Dinophyceae</taxon>
        <taxon>Suessiales</taxon>
        <taxon>Symbiodiniaceae</taxon>
        <taxon>Durusdinium</taxon>
    </lineage>
</organism>
<dbReference type="Gene3D" id="3.90.70.10">
    <property type="entry name" value="Cysteine proteinases"/>
    <property type="match status" value="1"/>
</dbReference>
<comment type="caution">
    <text evidence="2">The sequence shown here is derived from an EMBL/GenBank/DDBJ whole genome shotgun (WGS) entry which is preliminary data.</text>
</comment>
<feature type="domain" description="Peptidase C19 ubiquitin carboxyl-terminal hydrolase" evidence="1">
    <location>
        <begin position="235"/>
        <end position="268"/>
    </location>
</feature>
<protein>
    <recommendedName>
        <fullName evidence="1">Peptidase C19 ubiquitin carboxyl-terminal hydrolase domain-containing protein</fullName>
    </recommendedName>
</protein>
<evidence type="ECO:0000313" key="3">
    <source>
        <dbReference type="Proteomes" id="UP001642484"/>
    </source>
</evidence>
<accession>A0ABP0M6Y0</accession>
<dbReference type="InterPro" id="IPR001394">
    <property type="entry name" value="Peptidase_C19_UCH"/>
</dbReference>
<dbReference type="PROSITE" id="PS00972">
    <property type="entry name" value="USP_1"/>
    <property type="match status" value="1"/>
</dbReference>
<name>A0ABP0M6Y0_9DINO</name>
<proteinExistence type="predicted"/>
<dbReference type="Pfam" id="PF00443">
    <property type="entry name" value="UCH"/>
    <property type="match status" value="1"/>
</dbReference>
<evidence type="ECO:0000313" key="2">
    <source>
        <dbReference type="EMBL" id="CAK9045924.1"/>
    </source>
</evidence>
<sequence length="455" mass="50788">MGVEKHGAVYRARIKVAGGRQLGPSRQLLAAAEADQRKLEAARAAGADMGAVIKQLFASMEVDARAARVEECIEKCKDSFRARVKKQGHTYFGPRRTMRSEALEDAKTLLAAGDITIPALQAAETRLKEESGLPEMSLEKAVLEAMSYWLRQGSTSEMAGVSRALKTRMRRVTKGSEQDALFDAAKLLVKDHLEMEHFAQQASAEWLWEKGVHLRLDYGSRPRDTFGLEDRFCQTGLRNLGNSCYLNAVVQCMVACQPLRRDLSQKFRKGQLRTCMEELTQVWHLRPNRDAAATKLENVFVFARQFLDGSLERIFTVPGSRDDGEKDSEDWKVDVDMLFALKCPAHKLMLPHIAESLRQLGRLGGGLMDDGEVESQNGPYSKCFGKWAGLSPDEVREDILQELQPLSHHRGVKDLMSKLSNGSSGEALVLINACKCIHVVKNWCFVVRSNSSSTF</sequence>
<evidence type="ECO:0000259" key="1">
    <source>
        <dbReference type="Pfam" id="PF00443"/>
    </source>
</evidence>
<reference evidence="2 3" key="1">
    <citation type="submission" date="2024-02" db="EMBL/GenBank/DDBJ databases">
        <authorList>
            <person name="Chen Y."/>
            <person name="Shah S."/>
            <person name="Dougan E. K."/>
            <person name="Thang M."/>
            <person name="Chan C."/>
        </authorList>
    </citation>
    <scope>NUCLEOTIDE SEQUENCE [LARGE SCALE GENOMIC DNA]</scope>
</reference>
<keyword evidence="3" id="KW-1185">Reference proteome</keyword>
<dbReference type="InterPro" id="IPR018200">
    <property type="entry name" value="USP_CS"/>
</dbReference>
<dbReference type="CDD" id="cd02257">
    <property type="entry name" value="Peptidase_C19"/>
    <property type="match status" value="1"/>
</dbReference>
<dbReference type="InterPro" id="IPR038765">
    <property type="entry name" value="Papain-like_cys_pep_sf"/>
</dbReference>
<dbReference type="SUPFAM" id="SSF54001">
    <property type="entry name" value="Cysteine proteinases"/>
    <property type="match status" value="1"/>
</dbReference>
<dbReference type="EMBL" id="CAXAMN010015513">
    <property type="protein sequence ID" value="CAK9045924.1"/>
    <property type="molecule type" value="Genomic_DNA"/>
</dbReference>
<dbReference type="Proteomes" id="UP001642484">
    <property type="component" value="Unassembled WGS sequence"/>
</dbReference>